<dbReference type="Proteomes" id="UP000682733">
    <property type="component" value="Unassembled WGS sequence"/>
</dbReference>
<keyword evidence="2" id="KW-1133">Transmembrane helix</keyword>
<evidence type="ECO:0000313" key="7">
    <source>
        <dbReference type="Proteomes" id="UP000663829"/>
    </source>
</evidence>
<evidence type="ECO:0000313" key="4">
    <source>
        <dbReference type="EMBL" id="CAF1277234.1"/>
    </source>
</evidence>
<gene>
    <name evidence="4" type="ORF">GPM918_LOCUS27380</name>
    <name evidence="3" type="ORF">OVA965_LOCUS25921</name>
    <name evidence="6" type="ORF">SRO942_LOCUS27695</name>
    <name evidence="5" type="ORF">TMI583_LOCUS26651</name>
</gene>
<keyword evidence="1" id="KW-0732">Signal</keyword>
<dbReference type="EMBL" id="CAJNOK010016330">
    <property type="protein sequence ID" value="CAF1243166.1"/>
    <property type="molecule type" value="Genomic_DNA"/>
</dbReference>
<reference evidence="4" key="1">
    <citation type="submission" date="2021-02" db="EMBL/GenBank/DDBJ databases">
        <authorList>
            <person name="Nowell W R."/>
        </authorList>
    </citation>
    <scope>NUCLEOTIDE SEQUENCE</scope>
</reference>
<name>A0A815BZN0_9BILA</name>
<sequence length="168" mass="19336">MLALVDSDGRNCQLYYSNSSSGKLAPSKQFYSSLNRPRRCYKCHHSDVETKENACIKKFALSSSYVEEECDGKCLKAYEKIEARTKEELLKDERTPTIRKCVSQTELEHLQAMKITIKSGCHTARTTKTKHKIYCFCSNDLCNSGNNIWWSRYLAVLSTLFIFLIITH</sequence>
<evidence type="ECO:0000313" key="5">
    <source>
        <dbReference type="EMBL" id="CAF4050638.1"/>
    </source>
</evidence>
<dbReference type="Proteomes" id="UP000681722">
    <property type="component" value="Unassembled WGS sequence"/>
</dbReference>
<dbReference type="EMBL" id="CAJNOQ010011455">
    <property type="protein sequence ID" value="CAF1277234.1"/>
    <property type="molecule type" value="Genomic_DNA"/>
</dbReference>
<dbReference type="EMBL" id="CAJOBA010037876">
    <property type="protein sequence ID" value="CAF4050638.1"/>
    <property type="molecule type" value="Genomic_DNA"/>
</dbReference>
<evidence type="ECO:0008006" key="8">
    <source>
        <dbReference type="Google" id="ProtNLM"/>
    </source>
</evidence>
<evidence type="ECO:0000313" key="3">
    <source>
        <dbReference type="EMBL" id="CAF1243166.1"/>
    </source>
</evidence>
<comment type="caution">
    <text evidence="4">The sequence shown here is derived from an EMBL/GenBank/DDBJ whole genome shotgun (WGS) entry which is preliminary data.</text>
</comment>
<keyword evidence="7" id="KW-1185">Reference proteome</keyword>
<dbReference type="InterPro" id="IPR050975">
    <property type="entry name" value="Sleep_regulator"/>
</dbReference>
<feature type="transmembrane region" description="Helical" evidence="2">
    <location>
        <begin position="148"/>
        <end position="166"/>
    </location>
</feature>
<organism evidence="4 7">
    <name type="scientific">Didymodactylos carnosus</name>
    <dbReference type="NCBI Taxonomy" id="1234261"/>
    <lineage>
        <taxon>Eukaryota</taxon>
        <taxon>Metazoa</taxon>
        <taxon>Spiralia</taxon>
        <taxon>Gnathifera</taxon>
        <taxon>Rotifera</taxon>
        <taxon>Eurotatoria</taxon>
        <taxon>Bdelloidea</taxon>
        <taxon>Philodinida</taxon>
        <taxon>Philodinidae</taxon>
        <taxon>Didymodactylos</taxon>
    </lineage>
</organism>
<keyword evidence="2" id="KW-0472">Membrane</keyword>
<dbReference type="Proteomes" id="UP000663829">
    <property type="component" value="Unassembled WGS sequence"/>
</dbReference>
<dbReference type="AlphaFoldDB" id="A0A815BZN0"/>
<accession>A0A815BZN0</accession>
<dbReference type="OrthoDB" id="10025114at2759"/>
<evidence type="ECO:0000256" key="2">
    <source>
        <dbReference type="SAM" id="Phobius"/>
    </source>
</evidence>
<evidence type="ECO:0000256" key="1">
    <source>
        <dbReference type="ARBA" id="ARBA00022729"/>
    </source>
</evidence>
<protein>
    <recommendedName>
        <fullName evidence="8">Protein sleepless</fullName>
    </recommendedName>
</protein>
<keyword evidence="2" id="KW-0812">Transmembrane</keyword>
<proteinExistence type="predicted"/>
<evidence type="ECO:0000313" key="6">
    <source>
        <dbReference type="EMBL" id="CAF4069691.1"/>
    </source>
</evidence>
<dbReference type="Proteomes" id="UP000677228">
    <property type="component" value="Unassembled WGS sequence"/>
</dbReference>
<dbReference type="PANTHER" id="PTHR33562">
    <property type="entry name" value="ATILLA, ISOFORM B-RELATED-RELATED"/>
    <property type="match status" value="1"/>
</dbReference>
<dbReference type="EMBL" id="CAJOBC010026137">
    <property type="protein sequence ID" value="CAF4069691.1"/>
    <property type="molecule type" value="Genomic_DNA"/>
</dbReference>